<evidence type="ECO:0000256" key="6">
    <source>
        <dbReference type="ARBA" id="ARBA00022723"/>
    </source>
</evidence>
<evidence type="ECO:0000256" key="10">
    <source>
        <dbReference type="ARBA" id="ARBA00023004"/>
    </source>
</evidence>
<evidence type="ECO:0000256" key="7">
    <source>
        <dbReference type="ARBA" id="ARBA00022824"/>
    </source>
</evidence>
<keyword evidence="7" id="KW-0256">Endoplasmic reticulum</keyword>
<dbReference type="GO" id="GO:0005789">
    <property type="term" value="C:endoplasmic reticulum membrane"/>
    <property type="evidence" value="ECO:0007669"/>
    <property type="project" value="UniProtKB-SubCell"/>
</dbReference>
<organism evidence="15">
    <name type="scientific">Oppiella nova</name>
    <dbReference type="NCBI Taxonomy" id="334625"/>
    <lineage>
        <taxon>Eukaryota</taxon>
        <taxon>Metazoa</taxon>
        <taxon>Ecdysozoa</taxon>
        <taxon>Arthropoda</taxon>
        <taxon>Chelicerata</taxon>
        <taxon>Arachnida</taxon>
        <taxon>Acari</taxon>
        <taxon>Acariformes</taxon>
        <taxon>Sarcoptiformes</taxon>
        <taxon>Oribatida</taxon>
        <taxon>Brachypylina</taxon>
        <taxon>Oppioidea</taxon>
        <taxon>Oppiidae</taxon>
        <taxon>Oppiella</taxon>
    </lineage>
</organism>
<keyword evidence="9 14" id="KW-0560">Oxidoreductase</keyword>
<accession>A0A7R9M4Y7</accession>
<comment type="subcellular location">
    <subcellularLocation>
        <location evidence="3">Endoplasmic reticulum membrane</location>
        <topology evidence="3">Peripheral membrane protein</topology>
    </subcellularLocation>
    <subcellularLocation>
        <location evidence="2">Microsome membrane</location>
        <topology evidence="2">Peripheral membrane protein</topology>
    </subcellularLocation>
</comment>
<dbReference type="PANTHER" id="PTHR24292">
    <property type="entry name" value="CYTOCHROME P450"/>
    <property type="match status" value="1"/>
</dbReference>
<dbReference type="InterPro" id="IPR001128">
    <property type="entry name" value="Cyt_P450"/>
</dbReference>
<dbReference type="InterPro" id="IPR017972">
    <property type="entry name" value="Cyt_P450_CS"/>
</dbReference>
<evidence type="ECO:0000256" key="13">
    <source>
        <dbReference type="PIRSR" id="PIRSR602401-1"/>
    </source>
</evidence>
<evidence type="ECO:0000256" key="4">
    <source>
        <dbReference type="ARBA" id="ARBA00010617"/>
    </source>
</evidence>
<keyword evidence="6 13" id="KW-0479">Metal-binding</keyword>
<dbReference type="InterPro" id="IPR050476">
    <property type="entry name" value="Insect_CytP450_Detox"/>
</dbReference>
<dbReference type="GO" id="GO:0004497">
    <property type="term" value="F:monooxygenase activity"/>
    <property type="evidence" value="ECO:0007669"/>
    <property type="project" value="UniProtKB-KW"/>
</dbReference>
<keyword evidence="11 14" id="KW-0503">Monooxygenase</keyword>
<keyword evidence="8" id="KW-0492">Microsome</keyword>
<dbReference type="PANTHER" id="PTHR24292:SF54">
    <property type="entry name" value="CYP9F3-RELATED"/>
    <property type="match status" value="1"/>
</dbReference>
<dbReference type="GO" id="GO:0020037">
    <property type="term" value="F:heme binding"/>
    <property type="evidence" value="ECO:0007669"/>
    <property type="project" value="InterPro"/>
</dbReference>
<evidence type="ECO:0000256" key="1">
    <source>
        <dbReference type="ARBA" id="ARBA00001971"/>
    </source>
</evidence>
<keyword evidence="16" id="KW-1185">Reference proteome</keyword>
<keyword evidence="5 13" id="KW-0349">Heme</keyword>
<dbReference type="Pfam" id="PF00067">
    <property type="entry name" value="p450"/>
    <property type="match status" value="1"/>
</dbReference>
<evidence type="ECO:0000256" key="11">
    <source>
        <dbReference type="ARBA" id="ARBA00023033"/>
    </source>
</evidence>
<dbReference type="InterPro" id="IPR002401">
    <property type="entry name" value="Cyt_P450_E_grp-I"/>
</dbReference>
<evidence type="ECO:0000256" key="3">
    <source>
        <dbReference type="ARBA" id="ARBA00004406"/>
    </source>
</evidence>
<reference evidence="15" key="1">
    <citation type="submission" date="2020-11" db="EMBL/GenBank/DDBJ databases">
        <authorList>
            <person name="Tran Van P."/>
        </authorList>
    </citation>
    <scope>NUCLEOTIDE SEQUENCE</scope>
</reference>
<dbReference type="PROSITE" id="PS00086">
    <property type="entry name" value="CYTOCHROME_P450"/>
    <property type="match status" value="1"/>
</dbReference>
<dbReference type="SUPFAM" id="SSF48264">
    <property type="entry name" value="Cytochrome P450"/>
    <property type="match status" value="1"/>
</dbReference>
<dbReference type="FunFam" id="1.10.630.10:FF:000042">
    <property type="entry name" value="Cytochrome P450"/>
    <property type="match status" value="1"/>
</dbReference>
<dbReference type="EMBL" id="OC921740">
    <property type="protein sequence ID" value="CAD7653650.1"/>
    <property type="molecule type" value="Genomic_DNA"/>
</dbReference>
<comment type="similarity">
    <text evidence="4 14">Belongs to the cytochrome P450 family.</text>
</comment>
<dbReference type="PRINTS" id="PR00463">
    <property type="entry name" value="EP450I"/>
</dbReference>
<keyword evidence="10 13" id="KW-0408">Iron</keyword>
<sequence length="590" mass="67698">MFVQSYRDYIPIEIVRDALSRQSPDGYLISNFLWDVCSVRRNKIVFKKTPSLRQESDPNSLRLLPFLEVLRTLDVCAQGFRRDSIQVGYFTRNFGYFSQRGIKGPRPLVGVGNLWEMLFTSTHELVAQRYEKYGKIYGIFEGNRPVLQVGDPELIKQILVKDFDKFVDRRADLKAKHPIIDRLMANTRGDDWRQIRATVSPSFSSAKMRKMYPLMTQSLEELLDVLDTYAKQRADIDGTDVFGCFTMDVIASCAFATKTNAHKDPNDPFVKHGKQVLNVSFLTVLGLDLFPAYVLTMLNIKSRFNELAIQFFFDKVRQVIKTRQNCGQKYNDFIDLMMTAAKGRDSRQYENDIHEAHHEGLAAEKALWDTMPTNKWLTENEMLAQGFLFFGAGYQSTASLMAFCAYELAVNARIQERLHEEVVSSDTTNGEIDYNLLARLPYLDAVLAETLRLHSPLPKLTRVASEDYQLGDTGITVQKGQSLDIPIYGIHYSEEYYPNAGAFIPERFLPENRHNMTPYTYLPFGAGPRNCIGMRFALMETKLALFHMSRRFRFVRTSRTQVPLTLSKFAQAKFVKSLIIGIESRDLFAK</sequence>
<dbReference type="Gene3D" id="1.10.630.10">
    <property type="entry name" value="Cytochrome P450"/>
    <property type="match status" value="1"/>
</dbReference>
<comment type="cofactor">
    <cofactor evidence="1 13">
        <name>heme</name>
        <dbReference type="ChEBI" id="CHEBI:30413"/>
    </cofactor>
</comment>
<dbReference type="EMBL" id="CAJPVJ010006915">
    <property type="protein sequence ID" value="CAG2170837.1"/>
    <property type="molecule type" value="Genomic_DNA"/>
</dbReference>
<evidence type="ECO:0000256" key="14">
    <source>
        <dbReference type="RuleBase" id="RU000461"/>
    </source>
</evidence>
<dbReference type="PRINTS" id="PR00385">
    <property type="entry name" value="P450"/>
</dbReference>
<proteinExistence type="inferred from homology"/>
<evidence type="ECO:0000256" key="2">
    <source>
        <dbReference type="ARBA" id="ARBA00004174"/>
    </source>
</evidence>
<protein>
    <recommendedName>
        <fullName evidence="17">Cytochrome P450</fullName>
    </recommendedName>
</protein>
<evidence type="ECO:0000313" key="16">
    <source>
        <dbReference type="Proteomes" id="UP000728032"/>
    </source>
</evidence>
<keyword evidence="12" id="KW-0472">Membrane</keyword>
<evidence type="ECO:0000313" key="15">
    <source>
        <dbReference type="EMBL" id="CAD7653650.1"/>
    </source>
</evidence>
<dbReference type="CDD" id="cd11055">
    <property type="entry name" value="CYP3A-like"/>
    <property type="match status" value="1"/>
</dbReference>
<evidence type="ECO:0000256" key="5">
    <source>
        <dbReference type="ARBA" id="ARBA00022617"/>
    </source>
</evidence>
<dbReference type="GO" id="GO:0005506">
    <property type="term" value="F:iron ion binding"/>
    <property type="evidence" value="ECO:0007669"/>
    <property type="project" value="InterPro"/>
</dbReference>
<name>A0A7R9M4Y7_9ACAR</name>
<gene>
    <name evidence="15" type="ORF">ONB1V03_LOCUS10303</name>
</gene>
<dbReference type="Proteomes" id="UP000728032">
    <property type="component" value="Unassembled WGS sequence"/>
</dbReference>
<evidence type="ECO:0000256" key="9">
    <source>
        <dbReference type="ARBA" id="ARBA00023002"/>
    </source>
</evidence>
<dbReference type="InterPro" id="IPR036396">
    <property type="entry name" value="Cyt_P450_sf"/>
</dbReference>
<dbReference type="GO" id="GO:0016705">
    <property type="term" value="F:oxidoreductase activity, acting on paired donors, with incorporation or reduction of molecular oxygen"/>
    <property type="evidence" value="ECO:0007669"/>
    <property type="project" value="InterPro"/>
</dbReference>
<dbReference type="AlphaFoldDB" id="A0A7R9M4Y7"/>
<evidence type="ECO:0000256" key="12">
    <source>
        <dbReference type="ARBA" id="ARBA00023136"/>
    </source>
</evidence>
<evidence type="ECO:0008006" key="17">
    <source>
        <dbReference type="Google" id="ProtNLM"/>
    </source>
</evidence>
<dbReference type="OrthoDB" id="6428965at2759"/>
<feature type="binding site" description="axial binding residue" evidence="13">
    <location>
        <position position="531"/>
    </location>
    <ligand>
        <name>heme</name>
        <dbReference type="ChEBI" id="CHEBI:30413"/>
    </ligand>
    <ligandPart>
        <name>Fe</name>
        <dbReference type="ChEBI" id="CHEBI:18248"/>
    </ligandPart>
</feature>
<evidence type="ECO:0000256" key="8">
    <source>
        <dbReference type="ARBA" id="ARBA00022848"/>
    </source>
</evidence>